<feature type="compositionally biased region" description="Acidic residues" evidence="1">
    <location>
        <begin position="366"/>
        <end position="407"/>
    </location>
</feature>
<accession>A0AAN6Y016</accession>
<evidence type="ECO:0008006" key="4">
    <source>
        <dbReference type="Google" id="ProtNLM"/>
    </source>
</evidence>
<keyword evidence="3" id="KW-1185">Reference proteome</keyword>
<name>A0AAN6Y016_9PEZI</name>
<evidence type="ECO:0000313" key="2">
    <source>
        <dbReference type="EMBL" id="KAK4208861.1"/>
    </source>
</evidence>
<feature type="region of interest" description="Disordered" evidence="1">
    <location>
        <begin position="361"/>
        <end position="407"/>
    </location>
</feature>
<evidence type="ECO:0000313" key="3">
    <source>
        <dbReference type="Proteomes" id="UP001301769"/>
    </source>
</evidence>
<sequence>MSAHQPITEAEMARAYYLVTRNDEGLNDLILDSCTSRNLSRRSNLLQPFPAEALRPFTTPFAPREFSQSSIGELQKLPVEIATMSILHIDISTLVRFSHTCSYARAVVHQVPEYQAVLKVAGDTAFLAVLATRLSRFVTLAQLYNAVTSAKCTACGRWGELIFLPPMSRTCYECLIERKRFNVRSLSLQCQVPTINPRMPVILGTFDRVNLRIFPTGHPEEQLNRTLLTDLETDLGSEQEYRDPLLLALAPGHTVKNEAPWTVLNVPRRSEASDPWSVLEVCSWQDCRPVEEPRLVVSMVVPYLMDRKTGAVHENCVDCNACDVEHMPERFFLMEHFPNCKGALYFFESPFRARTTFARKRGQDCWDSDEEDDEGEDNEEEGDEEEGDDEEYDDEEDDEDEEENGEE</sequence>
<reference evidence="2" key="2">
    <citation type="submission" date="2023-05" db="EMBL/GenBank/DDBJ databases">
        <authorList>
            <consortium name="Lawrence Berkeley National Laboratory"/>
            <person name="Steindorff A."/>
            <person name="Hensen N."/>
            <person name="Bonometti L."/>
            <person name="Westerberg I."/>
            <person name="Brannstrom I.O."/>
            <person name="Guillou S."/>
            <person name="Cros-Aarteil S."/>
            <person name="Calhoun S."/>
            <person name="Haridas S."/>
            <person name="Kuo A."/>
            <person name="Mondo S."/>
            <person name="Pangilinan J."/>
            <person name="Riley R."/>
            <person name="Labutti K."/>
            <person name="Andreopoulos B."/>
            <person name="Lipzen A."/>
            <person name="Chen C."/>
            <person name="Yanf M."/>
            <person name="Daum C."/>
            <person name="Ng V."/>
            <person name="Clum A."/>
            <person name="Ohm R."/>
            <person name="Martin F."/>
            <person name="Silar P."/>
            <person name="Natvig D."/>
            <person name="Lalanne C."/>
            <person name="Gautier V."/>
            <person name="Ament-Velasquez S.L."/>
            <person name="Kruys A."/>
            <person name="Hutchinson M.I."/>
            <person name="Powell A.J."/>
            <person name="Barry K."/>
            <person name="Miller A.N."/>
            <person name="Grigoriev I.V."/>
            <person name="Debuchy R."/>
            <person name="Gladieux P."/>
            <person name="Thoren M.H."/>
            <person name="Johannesson H."/>
        </authorList>
    </citation>
    <scope>NUCLEOTIDE SEQUENCE</scope>
    <source>
        <strain evidence="2">PSN293</strain>
    </source>
</reference>
<reference evidence="2" key="1">
    <citation type="journal article" date="2023" name="Mol. Phylogenet. Evol.">
        <title>Genome-scale phylogeny and comparative genomics of the fungal order Sordariales.</title>
        <authorList>
            <person name="Hensen N."/>
            <person name="Bonometti L."/>
            <person name="Westerberg I."/>
            <person name="Brannstrom I.O."/>
            <person name="Guillou S."/>
            <person name="Cros-Aarteil S."/>
            <person name="Calhoun S."/>
            <person name="Haridas S."/>
            <person name="Kuo A."/>
            <person name="Mondo S."/>
            <person name="Pangilinan J."/>
            <person name="Riley R."/>
            <person name="LaButti K."/>
            <person name="Andreopoulos B."/>
            <person name="Lipzen A."/>
            <person name="Chen C."/>
            <person name="Yan M."/>
            <person name="Daum C."/>
            <person name="Ng V."/>
            <person name="Clum A."/>
            <person name="Steindorff A."/>
            <person name="Ohm R.A."/>
            <person name="Martin F."/>
            <person name="Silar P."/>
            <person name="Natvig D.O."/>
            <person name="Lalanne C."/>
            <person name="Gautier V."/>
            <person name="Ament-Velasquez S.L."/>
            <person name="Kruys A."/>
            <person name="Hutchinson M.I."/>
            <person name="Powell A.J."/>
            <person name="Barry K."/>
            <person name="Miller A.N."/>
            <person name="Grigoriev I.V."/>
            <person name="Debuchy R."/>
            <person name="Gladieux P."/>
            <person name="Hiltunen Thoren M."/>
            <person name="Johannesson H."/>
        </authorList>
    </citation>
    <scope>NUCLEOTIDE SEQUENCE</scope>
    <source>
        <strain evidence="2">PSN293</strain>
    </source>
</reference>
<evidence type="ECO:0000256" key="1">
    <source>
        <dbReference type="SAM" id="MobiDB-lite"/>
    </source>
</evidence>
<organism evidence="2 3">
    <name type="scientific">Rhypophila decipiens</name>
    <dbReference type="NCBI Taxonomy" id="261697"/>
    <lineage>
        <taxon>Eukaryota</taxon>
        <taxon>Fungi</taxon>
        <taxon>Dikarya</taxon>
        <taxon>Ascomycota</taxon>
        <taxon>Pezizomycotina</taxon>
        <taxon>Sordariomycetes</taxon>
        <taxon>Sordariomycetidae</taxon>
        <taxon>Sordariales</taxon>
        <taxon>Naviculisporaceae</taxon>
        <taxon>Rhypophila</taxon>
    </lineage>
</organism>
<dbReference type="AlphaFoldDB" id="A0AAN6Y016"/>
<dbReference type="Proteomes" id="UP001301769">
    <property type="component" value="Unassembled WGS sequence"/>
</dbReference>
<proteinExistence type="predicted"/>
<comment type="caution">
    <text evidence="2">The sequence shown here is derived from an EMBL/GenBank/DDBJ whole genome shotgun (WGS) entry which is preliminary data.</text>
</comment>
<dbReference type="EMBL" id="MU858225">
    <property type="protein sequence ID" value="KAK4208861.1"/>
    <property type="molecule type" value="Genomic_DNA"/>
</dbReference>
<gene>
    <name evidence="2" type="ORF">QBC37DRAFT_451740</name>
</gene>
<protein>
    <recommendedName>
        <fullName evidence="4">F-box domain-containing protein</fullName>
    </recommendedName>
</protein>